<evidence type="ECO:0000256" key="3">
    <source>
        <dbReference type="ARBA" id="ARBA00013253"/>
    </source>
</evidence>
<gene>
    <name evidence="14" type="primary">folK</name>
    <name evidence="14" type="ORF">ACFOEV_18405</name>
</gene>
<accession>A0ABV7LTG8</accession>
<organism evidence="14 15">
    <name type="scientific">Litchfieldella rifensis</name>
    <dbReference type="NCBI Taxonomy" id="762643"/>
    <lineage>
        <taxon>Bacteria</taxon>
        <taxon>Pseudomonadati</taxon>
        <taxon>Pseudomonadota</taxon>
        <taxon>Gammaproteobacteria</taxon>
        <taxon>Oceanospirillales</taxon>
        <taxon>Halomonadaceae</taxon>
        <taxon>Litchfieldella</taxon>
    </lineage>
</organism>
<dbReference type="Pfam" id="PF01288">
    <property type="entry name" value="HPPK"/>
    <property type="match status" value="1"/>
</dbReference>
<dbReference type="SUPFAM" id="SSF55083">
    <property type="entry name" value="6-hydroxymethyl-7,8-dihydropterin pyrophosphokinase, HPPK"/>
    <property type="match status" value="1"/>
</dbReference>
<sequence>MTSPLDHCAYIGLGSNLESPVDQLERAFVALDRLPLCRLTARSRLYASKPIGPQDQPDFVNAVAALDTRLSPLALLDQLQALEQRHGRQRLRHWGPRTLDLDLLLYDSTRIETPRLQVPHPQMANRGFVLIPLAELAPTLRLPEGRDIATLAREHAQDDLRILLPQR</sequence>
<evidence type="ECO:0000256" key="5">
    <source>
        <dbReference type="ARBA" id="ARBA00022679"/>
    </source>
</evidence>
<protein>
    <recommendedName>
        <fullName evidence="4">2-amino-4-hydroxy-6-hydroxymethyldihydropteridine pyrophosphokinase</fullName>
        <ecNumber evidence="3">2.7.6.3</ecNumber>
    </recommendedName>
    <alternativeName>
        <fullName evidence="11">6-hydroxymethyl-7,8-dihydropterin pyrophosphokinase</fullName>
    </alternativeName>
    <alternativeName>
        <fullName evidence="12">7,8-dihydro-6-hydroxymethylpterin-pyrophosphokinase</fullName>
    </alternativeName>
</protein>
<dbReference type="PROSITE" id="PS00794">
    <property type="entry name" value="HPPK"/>
    <property type="match status" value="1"/>
</dbReference>
<evidence type="ECO:0000256" key="8">
    <source>
        <dbReference type="ARBA" id="ARBA00022840"/>
    </source>
</evidence>
<dbReference type="Proteomes" id="UP001595579">
    <property type="component" value="Unassembled WGS sequence"/>
</dbReference>
<keyword evidence="5 14" id="KW-0808">Transferase</keyword>
<dbReference type="GO" id="GO:0003848">
    <property type="term" value="F:2-amino-4-hydroxy-6-hydroxymethyldihydropteridine diphosphokinase activity"/>
    <property type="evidence" value="ECO:0007669"/>
    <property type="project" value="UniProtKB-EC"/>
</dbReference>
<proteinExistence type="inferred from homology"/>
<name>A0ABV7LTG8_9GAMM</name>
<evidence type="ECO:0000313" key="15">
    <source>
        <dbReference type="Proteomes" id="UP001595579"/>
    </source>
</evidence>
<keyword evidence="7" id="KW-0418">Kinase</keyword>
<evidence type="ECO:0000259" key="13">
    <source>
        <dbReference type="PROSITE" id="PS00794"/>
    </source>
</evidence>
<feature type="domain" description="7,8-dihydro-6-hydroxymethylpterin-pyrophosphokinase" evidence="13">
    <location>
        <begin position="93"/>
        <end position="104"/>
    </location>
</feature>
<reference evidence="15" key="1">
    <citation type="journal article" date="2019" name="Int. J. Syst. Evol. Microbiol.">
        <title>The Global Catalogue of Microorganisms (GCM) 10K type strain sequencing project: providing services to taxonomists for standard genome sequencing and annotation.</title>
        <authorList>
            <consortium name="The Broad Institute Genomics Platform"/>
            <consortium name="The Broad Institute Genome Sequencing Center for Infectious Disease"/>
            <person name="Wu L."/>
            <person name="Ma J."/>
        </authorList>
    </citation>
    <scope>NUCLEOTIDE SEQUENCE [LARGE SCALE GENOMIC DNA]</scope>
    <source>
        <strain evidence="15">CECT 7698</strain>
    </source>
</reference>
<evidence type="ECO:0000256" key="10">
    <source>
        <dbReference type="ARBA" id="ARBA00029409"/>
    </source>
</evidence>
<evidence type="ECO:0000256" key="11">
    <source>
        <dbReference type="ARBA" id="ARBA00029766"/>
    </source>
</evidence>
<evidence type="ECO:0000313" key="14">
    <source>
        <dbReference type="EMBL" id="MFC3285575.1"/>
    </source>
</evidence>
<dbReference type="EC" id="2.7.6.3" evidence="3"/>
<dbReference type="InterPro" id="IPR000550">
    <property type="entry name" value="Hppk"/>
</dbReference>
<dbReference type="NCBIfam" id="TIGR01498">
    <property type="entry name" value="folK"/>
    <property type="match status" value="1"/>
</dbReference>
<keyword evidence="9" id="KW-0289">Folate biosynthesis</keyword>
<keyword evidence="15" id="KW-1185">Reference proteome</keyword>
<dbReference type="InterPro" id="IPR035907">
    <property type="entry name" value="Hppk_sf"/>
</dbReference>
<keyword evidence="6" id="KW-0547">Nucleotide-binding</keyword>
<keyword evidence="8" id="KW-0067">ATP-binding</keyword>
<dbReference type="PANTHER" id="PTHR43071:SF1">
    <property type="entry name" value="2-AMINO-4-HYDROXY-6-HYDROXYMETHYLDIHYDROPTERIDINE PYROPHOSPHOKINASE"/>
    <property type="match status" value="1"/>
</dbReference>
<comment type="similarity">
    <text evidence="2">Belongs to the HPPK family.</text>
</comment>
<evidence type="ECO:0000256" key="6">
    <source>
        <dbReference type="ARBA" id="ARBA00022741"/>
    </source>
</evidence>
<dbReference type="CDD" id="cd00483">
    <property type="entry name" value="HPPK"/>
    <property type="match status" value="1"/>
</dbReference>
<evidence type="ECO:0000256" key="2">
    <source>
        <dbReference type="ARBA" id="ARBA00005810"/>
    </source>
</evidence>
<dbReference type="Gene3D" id="3.30.70.560">
    <property type="entry name" value="7,8-Dihydro-6-hydroxymethylpterin-pyrophosphokinase HPPK"/>
    <property type="match status" value="1"/>
</dbReference>
<comment type="caution">
    <text evidence="14">The sequence shown here is derived from an EMBL/GenBank/DDBJ whole genome shotgun (WGS) entry which is preliminary data.</text>
</comment>
<comment type="pathway">
    <text evidence="1">Cofactor biosynthesis; tetrahydrofolate biosynthesis; 2-amino-4-hydroxy-6-hydroxymethyl-7,8-dihydropteridine diphosphate from 7,8-dihydroneopterin triphosphate: step 4/4.</text>
</comment>
<evidence type="ECO:0000256" key="12">
    <source>
        <dbReference type="ARBA" id="ARBA00033413"/>
    </source>
</evidence>
<dbReference type="PANTHER" id="PTHR43071">
    <property type="entry name" value="2-AMINO-4-HYDROXY-6-HYDROXYMETHYLDIHYDROPTERIDINE PYROPHOSPHOKINASE"/>
    <property type="match status" value="1"/>
</dbReference>
<evidence type="ECO:0000256" key="7">
    <source>
        <dbReference type="ARBA" id="ARBA00022777"/>
    </source>
</evidence>
<evidence type="ECO:0000256" key="9">
    <source>
        <dbReference type="ARBA" id="ARBA00022909"/>
    </source>
</evidence>
<evidence type="ECO:0000256" key="1">
    <source>
        <dbReference type="ARBA" id="ARBA00005051"/>
    </source>
</evidence>
<dbReference type="EMBL" id="JBHRUG010000037">
    <property type="protein sequence ID" value="MFC3285575.1"/>
    <property type="molecule type" value="Genomic_DNA"/>
</dbReference>
<evidence type="ECO:0000256" key="4">
    <source>
        <dbReference type="ARBA" id="ARBA00016218"/>
    </source>
</evidence>
<comment type="function">
    <text evidence="10">Catalyzes the transfer of pyrophosphate from adenosine triphosphate (ATP) to 6-hydroxymethyl-7,8-dihydropterin, an enzymatic step in folate biosynthesis pathway.</text>
</comment>
<dbReference type="RefSeq" id="WP_386776358.1">
    <property type="nucleotide sequence ID" value="NZ_JBHRUG010000037.1"/>
</dbReference>